<evidence type="ECO:0000313" key="1">
    <source>
        <dbReference type="EMBL" id="GIY01144.1"/>
    </source>
</evidence>
<organism evidence="1 2">
    <name type="scientific">Caerostris extrusa</name>
    <name type="common">Bark spider</name>
    <name type="synonym">Caerostris bankana</name>
    <dbReference type="NCBI Taxonomy" id="172846"/>
    <lineage>
        <taxon>Eukaryota</taxon>
        <taxon>Metazoa</taxon>
        <taxon>Ecdysozoa</taxon>
        <taxon>Arthropoda</taxon>
        <taxon>Chelicerata</taxon>
        <taxon>Arachnida</taxon>
        <taxon>Araneae</taxon>
        <taxon>Araneomorphae</taxon>
        <taxon>Entelegynae</taxon>
        <taxon>Araneoidea</taxon>
        <taxon>Araneidae</taxon>
        <taxon>Caerostris</taxon>
    </lineage>
</organism>
<name>A0AAV4PVQ8_CAEEX</name>
<reference evidence="1 2" key="1">
    <citation type="submission" date="2021-06" db="EMBL/GenBank/DDBJ databases">
        <title>Caerostris extrusa draft genome.</title>
        <authorList>
            <person name="Kono N."/>
            <person name="Arakawa K."/>
        </authorList>
    </citation>
    <scope>NUCLEOTIDE SEQUENCE [LARGE SCALE GENOMIC DNA]</scope>
</reference>
<protein>
    <recommendedName>
        <fullName evidence="3">Secreted protein</fullName>
    </recommendedName>
</protein>
<comment type="caution">
    <text evidence="1">The sequence shown here is derived from an EMBL/GenBank/DDBJ whole genome shotgun (WGS) entry which is preliminary data.</text>
</comment>
<dbReference type="EMBL" id="BPLR01005271">
    <property type="protein sequence ID" value="GIY01144.1"/>
    <property type="molecule type" value="Genomic_DNA"/>
</dbReference>
<gene>
    <name evidence="1" type="ORF">CEXT_220451</name>
</gene>
<dbReference type="Proteomes" id="UP001054945">
    <property type="component" value="Unassembled WGS sequence"/>
</dbReference>
<sequence>MYRLCPPFWTAILDPEGLLCCACACILRRVERVLLRLSCRPTIFITSGEASPSVVRIIPGMWPDRSVRGRGGCCHFLEHVVVSLTGWAGSQVWHVPDRPASLVTCRCCSI</sequence>
<dbReference type="AlphaFoldDB" id="A0AAV4PVQ8"/>
<evidence type="ECO:0000313" key="2">
    <source>
        <dbReference type="Proteomes" id="UP001054945"/>
    </source>
</evidence>
<evidence type="ECO:0008006" key="3">
    <source>
        <dbReference type="Google" id="ProtNLM"/>
    </source>
</evidence>
<keyword evidence="2" id="KW-1185">Reference proteome</keyword>
<proteinExistence type="predicted"/>
<accession>A0AAV4PVQ8</accession>